<feature type="region of interest" description="Disordered" evidence="1">
    <location>
        <begin position="1"/>
        <end position="40"/>
    </location>
</feature>
<evidence type="ECO:0000313" key="3">
    <source>
        <dbReference type="Proteomes" id="UP001221757"/>
    </source>
</evidence>
<gene>
    <name evidence="2" type="ORF">B0H17DRAFT_1027785</name>
</gene>
<dbReference type="Proteomes" id="UP001221757">
    <property type="component" value="Unassembled WGS sequence"/>
</dbReference>
<accession>A0AAD7H3E6</accession>
<dbReference type="AlphaFoldDB" id="A0AAD7H3E6"/>
<comment type="caution">
    <text evidence="2">The sequence shown here is derived from an EMBL/GenBank/DDBJ whole genome shotgun (WGS) entry which is preliminary data.</text>
</comment>
<name>A0AAD7H3E6_MYCRO</name>
<evidence type="ECO:0000256" key="1">
    <source>
        <dbReference type="SAM" id="MobiDB-lite"/>
    </source>
</evidence>
<sequence length="408" mass="44400">MRSRSGLSAPHPMSSGCMERRGRNRGVSEAAWARKRSKESRRTLPLDDPIYCASLPPHGVVVSASAEDACKKAGSDVIRDASQDTAEETHNTTIFVSVPNGECSFRLHMSRSGQSTSRQILDSRLSFSGSLVNTTFASSHASDPRPCLPQCRLPLGGSCGPSPVVPSVPPDPTCACQPALTHPLPLCPGIPAHNPTTAAYQLPVHQVMLALLDAAPAYMRSSIIDVMQTRMSSSSKPRGMRLRDSQHYPFKSNLQSAPVGVRASPAEVQRFLGSKKFCQGSHSPSCSSTSRADDLTPTAVLRPVACFSRRLACNRVLLPGVASEATRDVLFDVDTDADMGEAHWDVRRRRKVFNSEFFWRTALHNNSDLAYYPTKRLKPSRGCVVPYNLPPSGLIFVHTPDDGPDSFF</sequence>
<protein>
    <submittedName>
        <fullName evidence="2">Uncharacterized protein</fullName>
    </submittedName>
</protein>
<organism evidence="2 3">
    <name type="scientific">Mycena rosella</name>
    <name type="common">Pink bonnet</name>
    <name type="synonym">Agaricus rosellus</name>
    <dbReference type="NCBI Taxonomy" id="1033263"/>
    <lineage>
        <taxon>Eukaryota</taxon>
        <taxon>Fungi</taxon>
        <taxon>Dikarya</taxon>
        <taxon>Basidiomycota</taxon>
        <taxon>Agaricomycotina</taxon>
        <taxon>Agaricomycetes</taxon>
        <taxon>Agaricomycetidae</taxon>
        <taxon>Agaricales</taxon>
        <taxon>Marasmiineae</taxon>
        <taxon>Mycenaceae</taxon>
        <taxon>Mycena</taxon>
    </lineage>
</organism>
<dbReference type="PROSITE" id="PS51257">
    <property type="entry name" value="PROKAR_LIPOPROTEIN"/>
    <property type="match status" value="1"/>
</dbReference>
<dbReference type="EMBL" id="JARKIE010000001">
    <property type="protein sequence ID" value="KAJ7710860.1"/>
    <property type="molecule type" value="Genomic_DNA"/>
</dbReference>
<evidence type="ECO:0000313" key="2">
    <source>
        <dbReference type="EMBL" id="KAJ7710860.1"/>
    </source>
</evidence>
<keyword evidence="3" id="KW-1185">Reference proteome</keyword>
<proteinExistence type="predicted"/>
<reference evidence="2" key="1">
    <citation type="submission" date="2023-03" db="EMBL/GenBank/DDBJ databases">
        <title>Massive genome expansion in bonnet fungi (Mycena s.s.) driven by repeated elements and novel gene families across ecological guilds.</title>
        <authorList>
            <consortium name="Lawrence Berkeley National Laboratory"/>
            <person name="Harder C.B."/>
            <person name="Miyauchi S."/>
            <person name="Viragh M."/>
            <person name="Kuo A."/>
            <person name="Thoen E."/>
            <person name="Andreopoulos B."/>
            <person name="Lu D."/>
            <person name="Skrede I."/>
            <person name="Drula E."/>
            <person name="Henrissat B."/>
            <person name="Morin E."/>
            <person name="Kohler A."/>
            <person name="Barry K."/>
            <person name="LaButti K."/>
            <person name="Morin E."/>
            <person name="Salamov A."/>
            <person name="Lipzen A."/>
            <person name="Mereny Z."/>
            <person name="Hegedus B."/>
            <person name="Baldrian P."/>
            <person name="Stursova M."/>
            <person name="Weitz H."/>
            <person name="Taylor A."/>
            <person name="Grigoriev I.V."/>
            <person name="Nagy L.G."/>
            <person name="Martin F."/>
            <person name="Kauserud H."/>
        </authorList>
    </citation>
    <scope>NUCLEOTIDE SEQUENCE</scope>
    <source>
        <strain evidence="2">CBHHK067</strain>
    </source>
</reference>